<dbReference type="GO" id="GO:0004798">
    <property type="term" value="F:dTMP kinase activity"/>
    <property type="evidence" value="ECO:0007669"/>
    <property type="project" value="UniProtKB-EC"/>
</dbReference>
<dbReference type="NCBIfam" id="TIGR00041">
    <property type="entry name" value="DTMP_kinase"/>
    <property type="match status" value="1"/>
</dbReference>
<dbReference type="CDD" id="cd01672">
    <property type="entry name" value="TMPK"/>
    <property type="match status" value="1"/>
</dbReference>
<evidence type="ECO:0000256" key="3">
    <source>
        <dbReference type="ARBA" id="ARBA00012980"/>
    </source>
</evidence>
<dbReference type="GO" id="GO:0005739">
    <property type="term" value="C:mitochondrion"/>
    <property type="evidence" value="ECO:0007669"/>
    <property type="project" value="TreeGrafter"/>
</dbReference>
<sequence>MGRGAFIVIEGIDRCGKTSQTMKLVESLTKKNIQVERMSFPDRTTQTGQVISQYLSDKNCKLNDETIHLLFSANRWENVDKIKQKLSNGISLVVDRYSYSGVAFSIAKGMSMNWCTQPEIGLLRPDLILFLQINPEIQKNRPGFGDERYENSIMQQKVSKVYDYFGKTEDNWVVVDANETFDKVHTNLLFRIEERIGSIVVNDVPFKYFGDSANTRNGSNCFSGHMW</sequence>
<dbReference type="GO" id="GO:0006227">
    <property type="term" value="P:dUDP biosynthetic process"/>
    <property type="evidence" value="ECO:0007669"/>
    <property type="project" value="TreeGrafter"/>
</dbReference>
<dbReference type="InterPro" id="IPR039430">
    <property type="entry name" value="Thymidylate_kin-like_dom"/>
</dbReference>
<evidence type="ECO:0000256" key="2">
    <source>
        <dbReference type="ARBA" id="ARBA00009776"/>
    </source>
</evidence>
<dbReference type="SUPFAM" id="SSF52540">
    <property type="entry name" value="P-loop containing nucleoside triphosphate hydrolases"/>
    <property type="match status" value="1"/>
</dbReference>
<dbReference type="Pfam" id="PF02223">
    <property type="entry name" value="Thymidylate_kin"/>
    <property type="match status" value="1"/>
</dbReference>
<dbReference type="InterPro" id="IPR018095">
    <property type="entry name" value="Thymidylate_kin_CS"/>
</dbReference>
<comment type="pathway">
    <text evidence="1">Pyrimidine metabolism; dTTP biosynthesis.</text>
</comment>
<keyword evidence="6" id="KW-0545">Nucleotide biosynthesis</keyword>
<dbReference type="PANTHER" id="PTHR10344:SF1">
    <property type="entry name" value="THYMIDYLATE KINASE"/>
    <property type="match status" value="1"/>
</dbReference>
<dbReference type="EMBL" id="JAVRBK010000007">
    <property type="protein sequence ID" value="KAK5640900.1"/>
    <property type="molecule type" value="Genomic_DNA"/>
</dbReference>
<dbReference type="EC" id="2.7.4.9" evidence="3"/>
<protein>
    <recommendedName>
        <fullName evidence="4">Thymidylate kinase</fullName>
        <ecNumber evidence="3">2.7.4.9</ecNumber>
    </recommendedName>
</protein>
<evidence type="ECO:0000313" key="12">
    <source>
        <dbReference type="Proteomes" id="UP001329430"/>
    </source>
</evidence>
<reference evidence="11 12" key="1">
    <citation type="journal article" date="2024" name="Insects">
        <title>An Improved Chromosome-Level Genome Assembly of the Firefly Pyrocoelia pectoralis.</title>
        <authorList>
            <person name="Fu X."/>
            <person name="Meyer-Rochow V.B."/>
            <person name="Ballantyne L."/>
            <person name="Zhu X."/>
        </authorList>
    </citation>
    <scope>NUCLEOTIDE SEQUENCE [LARGE SCALE GENOMIC DNA]</scope>
    <source>
        <strain evidence="11">XCY_ONT2</strain>
    </source>
</reference>
<feature type="domain" description="Thymidylate kinase-like" evidence="10">
    <location>
        <begin position="9"/>
        <end position="186"/>
    </location>
</feature>
<dbReference type="GO" id="GO:0005829">
    <property type="term" value="C:cytosol"/>
    <property type="evidence" value="ECO:0007669"/>
    <property type="project" value="TreeGrafter"/>
</dbReference>
<name>A0AAN7V1Y5_9COLE</name>
<dbReference type="GO" id="GO:0005634">
    <property type="term" value="C:nucleus"/>
    <property type="evidence" value="ECO:0007669"/>
    <property type="project" value="TreeGrafter"/>
</dbReference>
<evidence type="ECO:0000256" key="7">
    <source>
        <dbReference type="ARBA" id="ARBA00022741"/>
    </source>
</evidence>
<dbReference type="InterPro" id="IPR027417">
    <property type="entry name" value="P-loop_NTPase"/>
</dbReference>
<dbReference type="AlphaFoldDB" id="A0AAN7V1Y5"/>
<comment type="similarity">
    <text evidence="2">Belongs to the thymidylate kinase family.</text>
</comment>
<evidence type="ECO:0000256" key="8">
    <source>
        <dbReference type="ARBA" id="ARBA00022777"/>
    </source>
</evidence>
<evidence type="ECO:0000256" key="9">
    <source>
        <dbReference type="ARBA" id="ARBA00022840"/>
    </source>
</evidence>
<evidence type="ECO:0000256" key="5">
    <source>
        <dbReference type="ARBA" id="ARBA00022679"/>
    </source>
</evidence>
<gene>
    <name evidence="11" type="ORF">RI129_009447</name>
</gene>
<dbReference type="GO" id="GO:0006233">
    <property type="term" value="P:dTDP biosynthetic process"/>
    <property type="evidence" value="ECO:0007669"/>
    <property type="project" value="InterPro"/>
</dbReference>
<evidence type="ECO:0000256" key="1">
    <source>
        <dbReference type="ARBA" id="ARBA00004992"/>
    </source>
</evidence>
<dbReference type="PROSITE" id="PS01331">
    <property type="entry name" value="THYMIDYLATE_KINASE"/>
    <property type="match status" value="1"/>
</dbReference>
<dbReference type="HAMAP" id="MF_00165">
    <property type="entry name" value="Thymidylate_kinase"/>
    <property type="match status" value="1"/>
</dbReference>
<keyword evidence="8" id="KW-0418">Kinase</keyword>
<keyword evidence="9" id="KW-0067">ATP-binding</keyword>
<dbReference type="Gene3D" id="3.40.50.300">
    <property type="entry name" value="P-loop containing nucleotide triphosphate hydrolases"/>
    <property type="match status" value="1"/>
</dbReference>
<dbReference type="GO" id="GO:0006235">
    <property type="term" value="P:dTTP biosynthetic process"/>
    <property type="evidence" value="ECO:0007669"/>
    <property type="project" value="TreeGrafter"/>
</dbReference>
<dbReference type="Proteomes" id="UP001329430">
    <property type="component" value="Chromosome 7"/>
</dbReference>
<dbReference type="GO" id="GO:0005524">
    <property type="term" value="F:ATP binding"/>
    <property type="evidence" value="ECO:0007669"/>
    <property type="project" value="UniProtKB-KW"/>
</dbReference>
<evidence type="ECO:0000256" key="6">
    <source>
        <dbReference type="ARBA" id="ARBA00022727"/>
    </source>
</evidence>
<organism evidence="11 12">
    <name type="scientific">Pyrocoelia pectoralis</name>
    <dbReference type="NCBI Taxonomy" id="417401"/>
    <lineage>
        <taxon>Eukaryota</taxon>
        <taxon>Metazoa</taxon>
        <taxon>Ecdysozoa</taxon>
        <taxon>Arthropoda</taxon>
        <taxon>Hexapoda</taxon>
        <taxon>Insecta</taxon>
        <taxon>Pterygota</taxon>
        <taxon>Neoptera</taxon>
        <taxon>Endopterygota</taxon>
        <taxon>Coleoptera</taxon>
        <taxon>Polyphaga</taxon>
        <taxon>Elateriformia</taxon>
        <taxon>Elateroidea</taxon>
        <taxon>Lampyridae</taxon>
        <taxon>Lampyrinae</taxon>
        <taxon>Pyrocoelia</taxon>
    </lineage>
</organism>
<dbReference type="GO" id="GO:0004550">
    <property type="term" value="F:nucleoside diphosphate kinase activity"/>
    <property type="evidence" value="ECO:0007669"/>
    <property type="project" value="TreeGrafter"/>
</dbReference>
<evidence type="ECO:0000256" key="4">
    <source>
        <dbReference type="ARBA" id="ARBA00017144"/>
    </source>
</evidence>
<evidence type="ECO:0000313" key="11">
    <source>
        <dbReference type="EMBL" id="KAK5640900.1"/>
    </source>
</evidence>
<accession>A0AAN7V1Y5</accession>
<keyword evidence="12" id="KW-1185">Reference proteome</keyword>
<keyword evidence="7" id="KW-0547">Nucleotide-binding</keyword>
<proteinExistence type="inferred from homology"/>
<evidence type="ECO:0000259" key="10">
    <source>
        <dbReference type="Pfam" id="PF02223"/>
    </source>
</evidence>
<dbReference type="PANTHER" id="PTHR10344">
    <property type="entry name" value="THYMIDYLATE KINASE"/>
    <property type="match status" value="1"/>
</dbReference>
<dbReference type="InterPro" id="IPR018094">
    <property type="entry name" value="Thymidylate_kinase"/>
</dbReference>
<comment type="caution">
    <text evidence="11">The sequence shown here is derived from an EMBL/GenBank/DDBJ whole genome shotgun (WGS) entry which is preliminary data.</text>
</comment>
<keyword evidence="5" id="KW-0808">Transferase</keyword>
<dbReference type="FunFam" id="3.40.50.300:FF:000679">
    <property type="entry name" value="Thymidylate kinase"/>
    <property type="match status" value="1"/>
</dbReference>